<dbReference type="Pfam" id="PF14344">
    <property type="entry name" value="DUF4397"/>
    <property type="match status" value="1"/>
</dbReference>
<evidence type="ECO:0000259" key="2">
    <source>
        <dbReference type="Pfam" id="PF14344"/>
    </source>
</evidence>
<protein>
    <submittedName>
        <fullName evidence="3">DUF4397 domain-containing protein</fullName>
    </submittedName>
</protein>
<keyword evidence="4" id="KW-1185">Reference proteome</keyword>
<dbReference type="Proteomes" id="UP001367513">
    <property type="component" value="Unassembled WGS sequence"/>
</dbReference>
<gene>
    <name evidence="3" type="ORF">WG925_18545</name>
</gene>
<comment type="caution">
    <text evidence="3">The sequence shown here is derived from an EMBL/GenBank/DDBJ whole genome shotgun (WGS) entry which is preliminary data.</text>
</comment>
<dbReference type="EMBL" id="JBBPIX010000010">
    <property type="protein sequence ID" value="MEK6465743.1"/>
    <property type="molecule type" value="Genomic_DNA"/>
</dbReference>
<dbReference type="RefSeq" id="WP_346105615.1">
    <property type="nucleotide sequence ID" value="NZ_BAAAOD010000045.1"/>
</dbReference>
<name>A0ABU9AH40_PSEA5</name>
<evidence type="ECO:0000313" key="3">
    <source>
        <dbReference type="EMBL" id="MEK6465743.1"/>
    </source>
</evidence>
<feature type="transmembrane region" description="Helical" evidence="1">
    <location>
        <begin position="272"/>
        <end position="292"/>
    </location>
</feature>
<sequence length="296" mass="29415">MDGRRRRARIAVLVGSLLVATAMALSVVPVANASPPAGRLRLGHLAPSIGAVEARIEGPDGAASSTRLAAPDVRYGTVSGYLDLAAGQYMVSMHAVGSGPDSPALISAPVRVDAGASRSLFFFDSAPEGRPKGRVVDDDVAAPGAGLGRVRLVQAAHAGSLLEAQAVGGPRLATDLGYGTVTGYATVDARTWDVRLASDGRTEDATLPVGPGSVSTVVVTSAADGALTVQPLVDRPGVTAATGGSAATPVIPRGGVPAGAGGASDGPGVLPLLLALLAAPVLAYGMTVLGAARRRR</sequence>
<organism evidence="3 4">
    <name type="scientific">Pseudonocardia alni subsp. carboxydivorans</name>
    <dbReference type="NCBI Taxonomy" id="415010"/>
    <lineage>
        <taxon>Bacteria</taxon>
        <taxon>Bacillati</taxon>
        <taxon>Actinomycetota</taxon>
        <taxon>Actinomycetes</taxon>
        <taxon>Pseudonocardiales</taxon>
        <taxon>Pseudonocardiaceae</taxon>
        <taxon>Pseudonocardia</taxon>
    </lineage>
</organism>
<accession>A0ABU9AH40</accession>
<dbReference type="InterPro" id="IPR025510">
    <property type="entry name" value="DUF4397"/>
</dbReference>
<keyword evidence="1" id="KW-1133">Transmembrane helix</keyword>
<reference evidence="3 4" key="1">
    <citation type="submission" date="2024-03" db="EMBL/GenBank/DDBJ databases">
        <title>Draft genome sequence of Pseudonocardia carboxydivorans JCM 14827.</title>
        <authorList>
            <person name="Duangmal K."/>
        </authorList>
    </citation>
    <scope>NUCLEOTIDE SEQUENCE [LARGE SCALE GENOMIC DNA]</scope>
    <source>
        <strain evidence="3 4">JCM 14827</strain>
    </source>
</reference>
<evidence type="ECO:0000256" key="1">
    <source>
        <dbReference type="SAM" id="Phobius"/>
    </source>
</evidence>
<feature type="domain" description="DUF4397" evidence="2">
    <location>
        <begin position="68"/>
        <end position="159"/>
    </location>
</feature>
<keyword evidence="1" id="KW-0812">Transmembrane</keyword>
<keyword evidence="1" id="KW-0472">Membrane</keyword>
<evidence type="ECO:0000313" key="4">
    <source>
        <dbReference type="Proteomes" id="UP001367513"/>
    </source>
</evidence>
<proteinExistence type="predicted"/>